<organism evidence="3 4">
    <name type="scientific">Centaurea solstitialis</name>
    <name type="common">yellow star-thistle</name>
    <dbReference type="NCBI Taxonomy" id="347529"/>
    <lineage>
        <taxon>Eukaryota</taxon>
        <taxon>Viridiplantae</taxon>
        <taxon>Streptophyta</taxon>
        <taxon>Embryophyta</taxon>
        <taxon>Tracheophyta</taxon>
        <taxon>Spermatophyta</taxon>
        <taxon>Magnoliopsida</taxon>
        <taxon>eudicotyledons</taxon>
        <taxon>Gunneridae</taxon>
        <taxon>Pentapetalae</taxon>
        <taxon>asterids</taxon>
        <taxon>campanulids</taxon>
        <taxon>Asterales</taxon>
        <taxon>Asteraceae</taxon>
        <taxon>Carduoideae</taxon>
        <taxon>Cardueae</taxon>
        <taxon>Centaureinae</taxon>
        <taxon>Centaurea</taxon>
    </lineage>
</organism>
<dbReference type="CDD" id="cd01650">
    <property type="entry name" value="RT_nLTR_like"/>
    <property type="match status" value="1"/>
</dbReference>
<name>A0AA38T9Z7_9ASTR</name>
<comment type="caution">
    <text evidence="3">The sequence shown here is derived from an EMBL/GenBank/DDBJ whole genome shotgun (WGS) entry which is preliminary data.</text>
</comment>
<dbReference type="SUPFAM" id="SSF56219">
    <property type="entry name" value="DNase I-like"/>
    <property type="match status" value="1"/>
</dbReference>
<feature type="domain" description="Reverse transcriptase" evidence="2">
    <location>
        <begin position="735"/>
        <end position="1010"/>
    </location>
</feature>
<evidence type="ECO:0000313" key="4">
    <source>
        <dbReference type="Proteomes" id="UP001172457"/>
    </source>
</evidence>
<reference evidence="3" key="1">
    <citation type="submission" date="2023-03" db="EMBL/GenBank/DDBJ databases">
        <title>Chromosome-scale reference genome and RAD-based genetic map of yellow starthistle (Centaurea solstitialis) reveal putative structural variation and QTLs associated with invader traits.</title>
        <authorList>
            <person name="Reatini B."/>
            <person name="Cang F.A."/>
            <person name="Jiang Q."/>
            <person name="Mckibben M.T.W."/>
            <person name="Barker M.S."/>
            <person name="Rieseberg L.H."/>
            <person name="Dlugosch K.M."/>
        </authorList>
    </citation>
    <scope>NUCLEOTIDE SEQUENCE</scope>
    <source>
        <strain evidence="3">CAN-66</strain>
        <tissue evidence="3">Leaf</tissue>
    </source>
</reference>
<evidence type="ECO:0000259" key="2">
    <source>
        <dbReference type="PROSITE" id="PS50878"/>
    </source>
</evidence>
<feature type="region of interest" description="Disordered" evidence="1">
    <location>
        <begin position="258"/>
        <end position="280"/>
    </location>
</feature>
<accession>A0AA38T9Z7</accession>
<dbReference type="PROSITE" id="PS50878">
    <property type="entry name" value="RT_POL"/>
    <property type="match status" value="1"/>
</dbReference>
<sequence length="1086" mass="122705">MLKYLGGKHILIHVEGEETIREVESNSRHGIHFWVKILHRWSVGYKEVERITWLKISRIPLHGWKEEIFTKIANRWRQVLKSRNCNLFDDMVLNEGRIQICTPIRTPIQELGYIKVDNLFYRIVICEDTDSSMLLDFQDSQKGKSEGEDSDRELPESESEWSTKSEGSFVNDTGEAEKGFNSNDQNCVKDQHYGPRKANGQGNPDGMNGLAVHAVVSRKIDGLEENDGTTFEDNPAIQRVGTEASNAKEGLLAEHEVKSGPTQKEMDNIPNSKPNKPIEKSPISLGVRILLEKRVGQGAGFKSKSRHSRVTGNEIKKWDVSHLKSLYGGKLSGSASVAATGNSGGILTVWDGSKFDCSQVFENKNFLITLGKWAGIDGTMGFVNVNGPNTVAERKELWANLLTVLANEEIKWCCFGDFNEVRIEGERLNSTSTQRGMDDFNGFIEEGGLLEIPLAGRKFTRISDDGMKFSKLDRFLMTTNFGLCWKNLGMKVIDRNGSYHIPGVFRSGGEGGVESSISFIGAGSNLRDKLKQVKLKIKEWSKINFGAIDKKIIDARNSCNRMELKAEEAGWNDIERDCWLKSRKEWLELEEKKSDMGRQKAKLKWMAEGDENSKFFHMAVKNQERKNSLRGLEINGEWVDDPVRVSSFVFDFFQNKFLKRTGEFPIFSSSKTKTISSDEAEQLESPFGEEEVWQAIKDCGNNKSSGPDGFTFGFVKRFWGILKGVFMNAMRWFWEKESMGPGCNSFFLTLIPKVTNPSNIGDFRPISLIGVFYKVVAKVLAQRLKKVIGKVISESQSAFIKGRNILDVVLIANEVIDFVRNEKKKGLIFKVDFEKAYDSVDWDFLLETLKRMGFRNKWIGWINACLRSSHVSVLVNGSPSKEFIMGRGLRQGDPMAPFLFLIEAENLNLLLEEAKEKGLYEGLKIGTEGTEISHLQYADDAIFFGKWCLRNLKNLLKILDCFREISGLRINLRKSRIFGLGVQDAEIQGWARGVGCEGENLPFKYLGVPVGASMHRLNEWKPVVEKLRAKLSSWKAKAISFGGRLRLTKSVLGSSPLYFLSLFRSPSGVLSELERIRKNFFWGGGR</sequence>
<proteinExistence type="predicted"/>
<dbReference type="InterPro" id="IPR036691">
    <property type="entry name" value="Endo/exonu/phosph_ase_sf"/>
</dbReference>
<feature type="compositionally biased region" description="Polar residues" evidence="1">
    <location>
        <begin position="160"/>
        <end position="171"/>
    </location>
</feature>
<dbReference type="InterPro" id="IPR000477">
    <property type="entry name" value="RT_dom"/>
</dbReference>
<dbReference type="AlphaFoldDB" id="A0AA38T9Z7"/>
<gene>
    <name evidence="3" type="ORF">OSB04_017173</name>
</gene>
<dbReference type="SUPFAM" id="SSF56672">
    <property type="entry name" value="DNA/RNA polymerases"/>
    <property type="match status" value="1"/>
</dbReference>
<protein>
    <recommendedName>
        <fullName evidence="2">Reverse transcriptase domain-containing protein</fullName>
    </recommendedName>
</protein>
<dbReference type="PANTHER" id="PTHR33116:SF79">
    <property type="entry name" value="REVERSE TRANSCRIPTASE DOMAIN, ZINC FINGER, CCHC-TYPE-RELATED"/>
    <property type="match status" value="1"/>
</dbReference>
<feature type="region of interest" description="Disordered" evidence="1">
    <location>
        <begin position="139"/>
        <end position="208"/>
    </location>
</feature>
<dbReference type="InterPro" id="IPR043502">
    <property type="entry name" value="DNA/RNA_pol_sf"/>
</dbReference>
<evidence type="ECO:0000313" key="3">
    <source>
        <dbReference type="EMBL" id="KAJ9553128.1"/>
    </source>
</evidence>
<feature type="compositionally biased region" description="Basic and acidic residues" evidence="1">
    <location>
        <begin position="139"/>
        <end position="155"/>
    </location>
</feature>
<dbReference type="PANTHER" id="PTHR33116">
    <property type="entry name" value="REVERSE TRANSCRIPTASE ZINC-BINDING DOMAIN-CONTAINING PROTEIN-RELATED-RELATED"/>
    <property type="match status" value="1"/>
</dbReference>
<keyword evidence="4" id="KW-1185">Reference proteome</keyword>
<evidence type="ECO:0000256" key="1">
    <source>
        <dbReference type="SAM" id="MobiDB-lite"/>
    </source>
</evidence>
<dbReference type="Proteomes" id="UP001172457">
    <property type="component" value="Chromosome 4"/>
</dbReference>
<dbReference type="Gene3D" id="3.60.10.10">
    <property type="entry name" value="Endonuclease/exonuclease/phosphatase"/>
    <property type="match status" value="1"/>
</dbReference>
<dbReference type="Pfam" id="PF00078">
    <property type="entry name" value="RVT_1"/>
    <property type="match status" value="1"/>
</dbReference>
<dbReference type="EMBL" id="JARYMX010000004">
    <property type="protein sequence ID" value="KAJ9553128.1"/>
    <property type="molecule type" value="Genomic_DNA"/>
</dbReference>